<proteinExistence type="predicted"/>
<reference evidence="2" key="1">
    <citation type="submission" date="2022-11" db="UniProtKB">
        <authorList>
            <consortium name="WormBaseParasite"/>
        </authorList>
    </citation>
    <scope>IDENTIFICATION</scope>
</reference>
<evidence type="ECO:0000313" key="1">
    <source>
        <dbReference type="Proteomes" id="UP000887578"/>
    </source>
</evidence>
<accession>A0A914P9H4</accession>
<name>A0A914P9H4_9BILA</name>
<protein>
    <submittedName>
        <fullName evidence="2">Uncharacterized protein</fullName>
    </submittedName>
</protein>
<dbReference type="WBParaSite" id="PDA_v2.g1136.t1">
    <property type="protein sequence ID" value="PDA_v2.g1136.t1"/>
    <property type="gene ID" value="PDA_v2.g1136"/>
</dbReference>
<organism evidence="1 2">
    <name type="scientific">Panagrolaimus davidi</name>
    <dbReference type="NCBI Taxonomy" id="227884"/>
    <lineage>
        <taxon>Eukaryota</taxon>
        <taxon>Metazoa</taxon>
        <taxon>Ecdysozoa</taxon>
        <taxon>Nematoda</taxon>
        <taxon>Chromadorea</taxon>
        <taxon>Rhabditida</taxon>
        <taxon>Tylenchina</taxon>
        <taxon>Panagrolaimomorpha</taxon>
        <taxon>Panagrolaimoidea</taxon>
        <taxon>Panagrolaimidae</taxon>
        <taxon>Panagrolaimus</taxon>
    </lineage>
</organism>
<dbReference type="AlphaFoldDB" id="A0A914P9H4"/>
<sequence length="85" mass="10171">MENCQFCDEWNHKSKECKKYPTDRTRKVIADKKKFCRFCFIKSDKLHLPNTKECPTNEKCIGWYSTEHHAVFCPERVKGKCLLQL</sequence>
<keyword evidence="1" id="KW-1185">Reference proteome</keyword>
<evidence type="ECO:0000313" key="2">
    <source>
        <dbReference type="WBParaSite" id="PDA_v2.g1136.t1"/>
    </source>
</evidence>
<dbReference type="Proteomes" id="UP000887578">
    <property type="component" value="Unplaced"/>
</dbReference>